<proteinExistence type="inferred from homology"/>
<evidence type="ECO:0000313" key="5">
    <source>
        <dbReference type="Proteomes" id="UP000250266"/>
    </source>
</evidence>
<evidence type="ECO:0000313" key="4">
    <source>
        <dbReference type="EMBL" id="OCK78800.1"/>
    </source>
</evidence>
<evidence type="ECO:0000256" key="1">
    <source>
        <dbReference type="ARBA" id="ARBA00006484"/>
    </source>
</evidence>
<keyword evidence="5" id="KW-1185">Reference proteome</keyword>
<dbReference type="PANTHER" id="PTHR43490">
    <property type="entry name" value="(+)-NEOMENTHOL DEHYDROGENASE"/>
    <property type="match status" value="1"/>
</dbReference>
<dbReference type="PRINTS" id="PR00081">
    <property type="entry name" value="GDHRDH"/>
</dbReference>
<sequence>MSPKVILVTGANRGIGFCIVQALAQRAPEHTYLLGTRSTFAGEEAVIKLKELGITSYLEVVQLNITDDTQIAAAVSTISNKFGRLDSTHQPIALMNIVLINNAAIGQNPKQDNSDLRAVYDRVFDANITSVAVVKNAFMPLLKKSEDARVINISSGRASVSLQISGQNPPTASISYSISKTALNILTLEMAKLEKDVLYHVASPGYCKTAFNGFRGLKDPLDGAKVAVELAVSERNKYRSGFWQFENEEMSEVPW</sequence>
<keyword evidence="2" id="KW-0521">NADP</keyword>
<dbReference type="GO" id="GO:0016491">
    <property type="term" value="F:oxidoreductase activity"/>
    <property type="evidence" value="ECO:0007669"/>
    <property type="project" value="UniProtKB-KW"/>
</dbReference>
<gene>
    <name evidence="4" type="ORF">K432DRAFT_331365</name>
</gene>
<protein>
    <submittedName>
        <fullName evidence="4">NAD(P)-binding protein</fullName>
    </submittedName>
</protein>
<keyword evidence="3" id="KW-0560">Oxidoreductase</keyword>
<dbReference type="Proteomes" id="UP000250266">
    <property type="component" value="Unassembled WGS sequence"/>
</dbReference>
<evidence type="ECO:0000256" key="2">
    <source>
        <dbReference type="ARBA" id="ARBA00022857"/>
    </source>
</evidence>
<evidence type="ECO:0000256" key="3">
    <source>
        <dbReference type="ARBA" id="ARBA00023002"/>
    </source>
</evidence>
<name>A0A8E2JDP3_9PEZI</name>
<dbReference type="GO" id="GO:0016020">
    <property type="term" value="C:membrane"/>
    <property type="evidence" value="ECO:0007669"/>
    <property type="project" value="TreeGrafter"/>
</dbReference>
<dbReference type="AlphaFoldDB" id="A0A8E2JDP3"/>
<dbReference type="InterPro" id="IPR002347">
    <property type="entry name" value="SDR_fam"/>
</dbReference>
<dbReference type="InterPro" id="IPR036291">
    <property type="entry name" value="NAD(P)-bd_dom_sf"/>
</dbReference>
<dbReference type="Gene3D" id="3.40.50.720">
    <property type="entry name" value="NAD(P)-binding Rossmann-like Domain"/>
    <property type="match status" value="1"/>
</dbReference>
<dbReference type="SUPFAM" id="SSF51735">
    <property type="entry name" value="NAD(P)-binding Rossmann-fold domains"/>
    <property type="match status" value="1"/>
</dbReference>
<reference evidence="4 5" key="1">
    <citation type="journal article" date="2016" name="Nat. Commun.">
        <title>Ectomycorrhizal ecology is imprinted in the genome of the dominant symbiotic fungus Cenococcum geophilum.</title>
        <authorList>
            <consortium name="DOE Joint Genome Institute"/>
            <person name="Peter M."/>
            <person name="Kohler A."/>
            <person name="Ohm R.A."/>
            <person name="Kuo A."/>
            <person name="Krutzmann J."/>
            <person name="Morin E."/>
            <person name="Arend M."/>
            <person name="Barry K.W."/>
            <person name="Binder M."/>
            <person name="Choi C."/>
            <person name="Clum A."/>
            <person name="Copeland A."/>
            <person name="Grisel N."/>
            <person name="Haridas S."/>
            <person name="Kipfer T."/>
            <person name="LaButti K."/>
            <person name="Lindquist E."/>
            <person name="Lipzen A."/>
            <person name="Maire R."/>
            <person name="Meier B."/>
            <person name="Mihaltcheva S."/>
            <person name="Molinier V."/>
            <person name="Murat C."/>
            <person name="Poggeler S."/>
            <person name="Quandt C.A."/>
            <person name="Sperisen C."/>
            <person name="Tritt A."/>
            <person name="Tisserant E."/>
            <person name="Crous P.W."/>
            <person name="Henrissat B."/>
            <person name="Nehls U."/>
            <person name="Egli S."/>
            <person name="Spatafora J.W."/>
            <person name="Grigoriev I.V."/>
            <person name="Martin F.M."/>
        </authorList>
    </citation>
    <scope>NUCLEOTIDE SEQUENCE [LARGE SCALE GENOMIC DNA]</scope>
    <source>
        <strain evidence="4 5">CBS 459.81</strain>
    </source>
</reference>
<dbReference type="EMBL" id="KV745039">
    <property type="protein sequence ID" value="OCK78800.1"/>
    <property type="molecule type" value="Genomic_DNA"/>
</dbReference>
<accession>A0A8E2JDP3</accession>
<comment type="similarity">
    <text evidence="1">Belongs to the short-chain dehydrogenases/reductases (SDR) family.</text>
</comment>
<organism evidence="4 5">
    <name type="scientific">Lepidopterella palustris CBS 459.81</name>
    <dbReference type="NCBI Taxonomy" id="1314670"/>
    <lineage>
        <taxon>Eukaryota</taxon>
        <taxon>Fungi</taxon>
        <taxon>Dikarya</taxon>
        <taxon>Ascomycota</taxon>
        <taxon>Pezizomycotina</taxon>
        <taxon>Dothideomycetes</taxon>
        <taxon>Pleosporomycetidae</taxon>
        <taxon>Mytilinidiales</taxon>
        <taxon>Argynnaceae</taxon>
        <taxon>Lepidopterella</taxon>
    </lineage>
</organism>
<dbReference type="Pfam" id="PF00106">
    <property type="entry name" value="adh_short"/>
    <property type="match status" value="1"/>
</dbReference>
<dbReference type="OrthoDB" id="191139at2759"/>
<dbReference type="PANTHER" id="PTHR43490:SF99">
    <property type="entry name" value="SHORT-CHAIN DEHYDROGENASE_REDUCTASE"/>
    <property type="match status" value="1"/>
</dbReference>